<proteinExistence type="predicted"/>
<dbReference type="AlphaFoldDB" id="A0A3P7M4T2"/>
<dbReference type="Proteomes" id="UP000271889">
    <property type="component" value="Unassembled WGS sequence"/>
</dbReference>
<keyword evidence="1" id="KW-1133">Transmembrane helix</keyword>
<dbReference type="Gene3D" id="1.20.58.390">
    <property type="entry name" value="Neurotransmitter-gated ion-channel transmembrane domain"/>
    <property type="match status" value="1"/>
</dbReference>
<accession>A0A3P7M4T2</accession>
<organism evidence="2 3">
    <name type="scientific">Cylicostephanus goldi</name>
    <name type="common">Nematode worm</name>
    <dbReference type="NCBI Taxonomy" id="71465"/>
    <lineage>
        <taxon>Eukaryota</taxon>
        <taxon>Metazoa</taxon>
        <taxon>Ecdysozoa</taxon>
        <taxon>Nematoda</taxon>
        <taxon>Chromadorea</taxon>
        <taxon>Rhabditida</taxon>
        <taxon>Rhabditina</taxon>
        <taxon>Rhabditomorpha</taxon>
        <taxon>Strongyloidea</taxon>
        <taxon>Strongylidae</taxon>
        <taxon>Cylicostephanus</taxon>
    </lineage>
</organism>
<gene>
    <name evidence="2" type="ORF">CGOC_LOCUS9819</name>
</gene>
<protein>
    <recommendedName>
        <fullName evidence="4">Neurotransmitter-gated ion-channel transmembrane domain-containing protein</fullName>
    </recommendedName>
</protein>
<feature type="transmembrane region" description="Helical" evidence="1">
    <location>
        <begin position="64"/>
        <end position="85"/>
    </location>
</feature>
<dbReference type="GO" id="GO:0006811">
    <property type="term" value="P:monoatomic ion transport"/>
    <property type="evidence" value="ECO:0007669"/>
    <property type="project" value="InterPro"/>
</dbReference>
<evidence type="ECO:0008006" key="4">
    <source>
        <dbReference type="Google" id="ProtNLM"/>
    </source>
</evidence>
<dbReference type="OrthoDB" id="5852612at2759"/>
<dbReference type="InterPro" id="IPR036719">
    <property type="entry name" value="Neuro-gated_channel_TM_sf"/>
</dbReference>
<name>A0A3P7M4T2_CYLGO</name>
<sequence length="99" mass="11187">MVDMTTFDKLPNCRASEMPASILACASVEPTATSGERARTFAMDDSNDSISLQVVNRIDNVSKVIFPSLYILFNIIYWVAFLYWIPDEVDQILKFTEKG</sequence>
<keyword evidence="3" id="KW-1185">Reference proteome</keyword>
<evidence type="ECO:0000313" key="3">
    <source>
        <dbReference type="Proteomes" id="UP000271889"/>
    </source>
</evidence>
<dbReference type="EMBL" id="UYRV01108486">
    <property type="protein sequence ID" value="VDN24384.1"/>
    <property type="molecule type" value="Genomic_DNA"/>
</dbReference>
<keyword evidence="1" id="KW-0812">Transmembrane</keyword>
<dbReference type="InterPro" id="IPR038050">
    <property type="entry name" value="Neuro_actylchol_rec"/>
</dbReference>
<keyword evidence="1" id="KW-0472">Membrane</keyword>
<dbReference type="SUPFAM" id="SSF90112">
    <property type="entry name" value="Neurotransmitter-gated ion-channel transmembrane pore"/>
    <property type="match status" value="1"/>
</dbReference>
<evidence type="ECO:0000256" key="1">
    <source>
        <dbReference type="SAM" id="Phobius"/>
    </source>
</evidence>
<evidence type="ECO:0000313" key="2">
    <source>
        <dbReference type="EMBL" id="VDN24384.1"/>
    </source>
</evidence>
<dbReference type="GO" id="GO:0016020">
    <property type="term" value="C:membrane"/>
    <property type="evidence" value="ECO:0007669"/>
    <property type="project" value="InterPro"/>
</dbReference>
<reference evidence="2 3" key="1">
    <citation type="submission" date="2018-11" db="EMBL/GenBank/DDBJ databases">
        <authorList>
            <consortium name="Pathogen Informatics"/>
        </authorList>
    </citation>
    <scope>NUCLEOTIDE SEQUENCE [LARGE SCALE GENOMIC DNA]</scope>
</reference>